<dbReference type="KEGG" id="svl:Strvi_0148"/>
<organism evidence="1 2">
    <name type="scientific">Streptomyces violaceusniger (strain Tu 4113)</name>
    <dbReference type="NCBI Taxonomy" id="653045"/>
    <lineage>
        <taxon>Bacteria</taxon>
        <taxon>Bacillati</taxon>
        <taxon>Actinomycetota</taxon>
        <taxon>Actinomycetes</taxon>
        <taxon>Kitasatosporales</taxon>
        <taxon>Streptomycetaceae</taxon>
        <taxon>Streptomyces</taxon>
        <taxon>Streptomyces violaceusniger group</taxon>
    </lineage>
</organism>
<dbReference type="RefSeq" id="WP_014043858.1">
    <property type="nucleotide sequence ID" value="NC_015952.1"/>
</dbReference>
<keyword evidence="1" id="KW-0614">Plasmid</keyword>
<evidence type="ECO:0000313" key="1">
    <source>
        <dbReference type="EMBL" id="AEM88923.1"/>
    </source>
</evidence>
<sequence length="144" mass="15960">MGRKILVYCDAHSSDGKEVEAQIVDIAVRIADPNEPSSVRVVTGSLEICSDHQTPITDIASMLEEHGRKLNEEAQQHLVNAVRLSLAKTAESDQFLCMDCSPPKLLKKGSLYSHSDKIHGKKRLSDTNYKPYFPNEHADMAAVQ</sequence>
<dbReference type="HOGENOM" id="CLU_1795465_0_0_11"/>
<name>G2PHX2_STRV4</name>
<accession>G2PHX2</accession>
<dbReference type="Proteomes" id="UP000008703">
    <property type="component" value="Plasmid pSTRVI02"/>
</dbReference>
<dbReference type="EMBL" id="CP002996">
    <property type="protein sequence ID" value="AEM88923.1"/>
    <property type="molecule type" value="Genomic_DNA"/>
</dbReference>
<protein>
    <submittedName>
        <fullName evidence="1">Uncharacterized protein</fullName>
    </submittedName>
</protein>
<geneLocation type="plasmid" evidence="1 2">
    <name>pSTRVI02</name>
</geneLocation>
<reference evidence="1" key="1">
    <citation type="submission" date="2011-08" db="EMBL/GenBank/DDBJ databases">
        <title>Complete sequence of plasmid 2 of Streptomyces violaceusniger Tu 4113.</title>
        <authorList>
            <consortium name="US DOE Joint Genome Institute"/>
            <person name="Lucas S."/>
            <person name="Han J."/>
            <person name="Lapidus A."/>
            <person name="Cheng J.-F."/>
            <person name="Goodwin L."/>
            <person name="Pitluck S."/>
            <person name="Peters L."/>
            <person name="Ivanova N."/>
            <person name="Daligault H."/>
            <person name="Detter J.C."/>
            <person name="Han C."/>
            <person name="Tapia R."/>
            <person name="Land M."/>
            <person name="Hauser L."/>
            <person name="Kyrpides N."/>
            <person name="Ivanova N."/>
            <person name="Pagani I."/>
            <person name="Hagen A."/>
            <person name="Katz L."/>
            <person name="Fiedler H.-P."/>
            <person name="Keasling J."/>
            <person name="Fortman J."/>
            <person name="Woyke T."/>
        </authorList>
    </citation>
    <scope>NUCLEOTIDE SEQUENCE [LARGE SCALE GENOMIC DNA]</scope>
    <source>
        <strain evidence="1">Tu 4113</strain>
        <plasmid evidence="1">pSTRVI02</plasmid>
    </source>
</reference>
<dbReference type="AlphaFoldDB" id="G2PHX2"/>
<evidence type="ECO:0000313" key="2">
    <source>
        <dbReference type="Proteomes" id="UP000008703"/>
    </source>
</evidence>
<keyword evidence="2" id="KW-1185">Reference proteome</keyword>
<proteinExistence type="predicted"/>
<gene>
    <name evidence="1" type="ORF">Strvi_0148</name>
</gene>